<dbReference type="GO" id="GO:0046872">
    <property type="term" value="F:metal ion binding"/>
    <property type="evidence" value="ECO:0007669"/>
    <property type="project" value="UniProtKB-KW"/>
</dbReference>
<dbReference type="Proteomes" id="UP000011866">
    <property type="component" value="Chromosome"/>
</dbReference>
<dbReference type="SUPFAM" id="SSF54909">
    <property type="entry name" value="Dimeric alpha+beta barrel"/>
    <property type="match status" value="1"/>
</dbReference>
<evidence type="ECO:0000259" key="6">
    <source>
        <dbReference type="Pfam" id="PF20628"/>
    </source>
</evidence>
<dbReference type="NCBIfam" id="TIGR01413">
    <property type="entry name" value="Dyp_perox_fam"/>
    <property type="match status" value="1"/>
</dbReference>
<accession>M5DR40</accession>
<dbReference type="KEGG" id="tol:TOL_1986"/>
<keyword evidence="2" id="KW-0575">Peroxidase</keyword>
<reference evidence="7 8" key="1">
    <citation type="journal article" date="2013" name="Genome Announc.">
        <title>Genome Sequence of Thalassolituus oleivorans MIL-1 (DSM 14913T).</title>
        <authorList>
            <person name="Golyshin P.N."/>
            <person name="Werner J."/>
            <person name="Chernikova T.N."/>
            <person name="Tran H."/>
            <person name="Ferrer M."/>
            <person name="Yakimov M.M."/>
            <person name="Teeling H."/>
            <person name="Golyshina O.V."/>
        </authorList>
    </citation>
    <scope>NUCLEOTIDE SEQUENCE [LARGE SCALE GENOMIC DNA]</scope>
    <source>
        <strain evidence="7 8">MIL-1</strain>
    </source>
</reference>
<evidence type="ECO:0000313" key="8">
    <source>
        <dbReference type="Proteomes" id="UP000011866"/>
    </source>
</evidence>
<keyword evidence="4" id="KW-0560">Oxidoreductase</keyword>
<dbReference type="InterPro" id="IPR011008">
    <property type="entry name" value="Dimeric_a/b-barrel"/>
</dbReference>
<sequence length="296" mass="32625">MTPQHGLFEEPGNRAQYLEYTLKQGVALDDIKCALRRATSRLPNVFIAIAFGSNCWNSLQPLWRPTQLSDFVEQASAKGHLMPATQQDIFFWVHGETSSDVMPAVIQVSQAMAVIADLTLDLNGYKAPDARIITGFVDGTGNPKGDKRHTAAVVPDGQIGAGGSYVLGQKWTHKLPEFLQLSVPAQEQVMGRTKETNIEMEGAAMPTNSHVARTDIDVNDTPMKMYRRGTPYGNAGDYGLYFLAFACEQTRFEHVIDSMLGKDDGVTDAMMDYSDAKTGSYWFMPSQEDLDALLMA</sequence>
<protein>
    <recommendedName>
        <fullName evidence="6">Dyp-type peroxidase C-terminal domain-containing protein</fullName>
    </recommendedName>
</protein>
<dbReference type="GO" id="GO:0004601">
    <property type="term" value="F:peroxidase activity"/>
    <property type="evidence" value="ECO:0007669"/>
    <property type="project" value="UniProtKB-KW"/>
</dbReference>
<dbReference type="GO" id="GO:0005829">
    <property type="term" value="C:cytosol"/>
    <property type="evidence" value="ECO:0007669"/>
    <property type="project" value="TreeGrafter"/>
</dbReference>
<gene>
    <name evidence="7" type="ORF">TOL_1986</name>
</gene>
<dbReference type="PANTHER" id="PTHR30521">
    <property type="entry name" value="DEFERROCHELATASE/PEROXIDASE"/>
    <property type="match status" value="1"/>
</dbReference>
<dbReference type="RefSeq" id="WP_015487115.1">
    <property type="nucleotide sequence ID" value="NC_020888.1"/>
</dbReference>
<dbReference type="AlphaFoldDB" id="M5DR40"/>
<dbReference type="PROSITE" id="PS51404">
    <property type="entry name" value="DYP_PEROXIDASE"/>
    <property type="match status" value="1"/>
</dbReference>
<evidence type="ECO:0000256" key="2">
    <source>
        <dbReference type="ARBA" id="ARBA00022559"/>
    </source>
</evidence>
<dbReference type="PATRIC" id="fig|1298593.3.peg.1895"/>
<comment type="cofactor">
    <cofactor evidence="1">
        <name>heme b</name>
        <dbReference type="ChEBI" id="CHEBI:60344"/>
    </cofactor>
</comment>
<dbReference type="eggNOG" id="COG2837">
    <property type="taxonomic scope" value="Bacteria"/>
</dbReference>
<dbReference type="InterPro" id="IPR006314">
    <property type="entry name" value="Dyp_peroxidase"/>
</dbReference>
<evidence type="ECO:0000256" key="5">
    <source>
        <dbReference type="ARBA" id="ARBA00023004"/>
    </source>
</evidence>
<evidence type="ECO:0000256" key="4">
    <source>
        <dbReference type="ARBA" id="ARBA00023002"/>
    </source>
</evidence>
<dbReference type="GO" id="GO:0020037">
    <property type="term" value="F:heme binding"/>
    <property type="evidence" value="ECO:0007669"/>
    <property type="project" value="InterPro"/>
</dbReference>
<dbReference type="PANTHER" id="PTHR30521:SF0">
    <property type="entry name" value="DYP-TYPE PEROXIDASE FAMILY PROTEIN"/>
    <property type="match status" value="1"/>
</dbReference>
<dbReference type="HOGENOM" id="CLU_044178_2_0_6"/>
<dbReference type="InterPro" id="IPR048328">
    <property type="entry name" value="Dyp_perox_C"/>
</dbReference>
<keyword evidence="3" id="KW-0479">Metal-binding</keyword>
<keyword evidence="5" id="KW-0408">Iron</keyword>
<dbReference type="EMBL" id="HF680312">
    <property type="protein sequence ID" value="CCU72395.1"/>
    <property type="molecule type" value="Genomic_DNA"/>
</dbReference>
<organism evidence="7 8">
    <name type="scientific">Thalassolituus oleivorans MIL-1</name>
    <dbReference type="NCBI Taxonomy" id="1298593"/>
    <lineage>
        <taxon>Bacteria</taxon>
        <taxon>Pseudomonadati</taxon>
        <taxon>Pseudomonadota</taxon>
        <taxon>Gammaproteobacteria</taxon>
        <taxon>Oceanospirillales</taxon>
        <taxon>Oceanospirillaceae</taxon>
        <taxon>Thalassolituus</taxon>
    </lineage>
</organism>
<dbReference type="STRING" id="187493.CN03_08395"/>
<dbReference type="Pfam" id="PF20628">
    <property type="entry name" value="Dyp_perox_C"/>
    <property type="match status" value="1"/>
</dbReference>
<evidence type="ECO:0000256" key="1">
    <source>
        <dbReference type="ARBA" id="ARBA00001970"/>
    </source>
</evidence>
<dbReference type="GeneID" id="79176818"/>
<evidence type="ECO:0000313" key="7">
    <source>
        <dbReference type="EMBL" id="CCU72395.1"/>
    </source>
</evidence>
<feature type="domain" description="Dyp-type peroxidase C-terminal" evidence="6">
    <location>
        <begin position="130"/>
        <end position="288"/>
    </location>
</feature>
<keyword evidence="8" id="KW-1185">Reference proteome</keyword>
<name>M5DR40_9GAMM</name>
<proteinExistence type="predicted"/>
<evidence type="ECO:0000256" key="3">
    <source>
        <dbReference type="ARBA" id="ARBA00022723"/>
    </source>
</evidence>